<keyword evidence="1" id="KW-0732">Signal</keyword>
<evidence type="ECO:0000313" key="3">
    <source>
        <dbReference type="EMBL" id="SPO41796.1"/>
    </source>
</evidence>
<dbReference type="AlphaFoldDB" id="A0A5C3FCC4"/>
<dbReference type="OrthoDB" id="3478218at2759"/>
<organism evidence="3 4">
    <name type="scientific">Pseudozyma flocculosa</name>
    <dbReference type="NCBI Taxonomy" id="84751"/>
    <lineage>
        <taxon>Eukaryota</taxon>
        <taxon>Fungi</taxon>
        <taxon>Dikarya</taxon>
        <taxon>Basidiomycota</taxon>
        <taxon>Ustilaginomycotina</taxon>
        <taxon>Ustilaginomycetes</taxon>
        <taxon>Ustilaginales</taxon>
        <taxon>Ustilaginaceae</taxon>
        <taxon>Pseudozyma</taxon>
    </lineage>
</organism>
<accession>A0A5C3FCC4</accession>
<dbReference type="PANTHER" id="PTHR40845">
    <property type="match status" value="1"/>
</dbReference>
<evidence type="ECO:0000313" key="4">
    <source>
        <dbReference type="Proteomes" id="UP000323386"/>
    </source>
</evidence>
<dbReference type="Proteomes" id="UP000323386">
    <property type="component" value="Unassembled WGS sequence"/>
</dbReference>
<dbReference type="EMBL" id="OOIP01000031">
    <property type="protein sequence ID" value="SPO41796.1"/>
    <property type="molecule type" value="Genomic_DNA"/>
</dbReference>
<dbReference type="InterPro" id="IPR057210">
    <property type="entry name" value="DUF7888"/>
</dbReference>
<dbReference type="PANTHER" id="PTHR40845:SF1">
    <property type="match status" value="1"/>
</dbReference>
<feature type="signal peptide" evidence="1">
    <location>
        <begin position="1"/>
        <end position="27"/>
    </location>
</feature>
<name>A0A5C3FCC4_9BASI</name>
<proteinExistence type="predicted"/>
<reference evidence="3 4" key="1">
    <citation type="submission" date="2018-03" db="EMBL/GenBank/DDBJ databases">
        <authorList>
            <person name="Guldener U."/>
        </authorList>
    </citation>
    <scope>NUCLEOTIDE SEQUENCE [LARGE SCALE GENOMIC DNA]</scope>
    <source>
        <strain evidence="3 4">DAOM196992</strain>
    </source>
</reference>
<dbReference type="Pfam" id="PF25411">
    <property type="entry name" value="DUF7888"/>
    <property type="match status" value="1"/>
</dbReference>
<feature type="domain" description="DUF7888" evidence="2">
    <location>
        <begin position="55"/>
        <end position="179"/>
    </location>
</feature>
<evidence type="ECO:0000259" key="2">
    <source>
        <dbReference type="Pfam" id="PF25411"/>
    </source>
</evidence>
<evidence type="ECO:0000256" key="1">
    <source>
        <dbReference type="SAM" id="SignalP"/>
    </source>
</evidence>
<gene>
    <name evidence="3" type="ORF">PSFLO_07278</name>
</gene>
<feature type="chain" id="PRO_5022861875" description="DUF7888 domain-containing protein" evidence="1">
    <location>
        <begin position="28"/>
        <end position="179"/>
    </location>
</feature>
<protein>
    <recommendedName>
        <fullName evidence="2">DUF7888 domain-containing protein</fullName>
    </recommendedName>
</protein>
<keyword evidence="4" id="KW-1185">Reference proteome</keyword>
<sequence length="179" mass="19882">MKFDVLNIGVALSLGLILVGAPDASEAATPRRAHAKPERRQIWRDNEWYADCKQGETCSATIVAAVRAAADSVSPQATWNSGRKEFTKASVYEMAKTMPRGAKAAVCYHGDFGFSHPDLVWQSSIIKFRCSTGDDFTYTCFYMGGPNDFWTYNDGGYVNLALRYTADCHFDEKADLHCK</sequence>